<proteinExistence type="predicted"/>
<organism evidence="2 3">
    <name type="scientific">Lactococcus allomyrinae</name>
    <dbReference type="NCBI Taxonomy" id="2419773"/>
    <lineage>
        <taxon>Bacteria</taxon>
        <taxon>Bacillati</taxon>
        <taxon>Bacillota</taxon>
        <taxon>Bacilli</taxon>
        <taxon>Lactobacillales</taxon>
        <taxon>Streptococcaceae</taxon>
        <taxon>Lactococcus</taxon>
    </lineage>
</organism>
<sequence>MENLVQIFTLKASMEEFGVINVQELERLRKSFLLLSQAIDFPDDEVRSQDFVIEVERNFPQIPERNQFLSVLKGFQAKSLQELQENYTGLFELNKRITMYCTYYRFEDSRERGGILAKLKMLYEMFGVELDMAEMTDYLPTMLEFLGLGVWTDGPVEDTRIEDLNLLFSVLEDGTYEILKQAKELVDEPYLDLVRLIRSSLRYCVTAGGDNAEMRKGEKA</sequence>
<dbReference type="PANTHER" id="PTHR43680">
    <property type="entry name" value="NITRATE REDUCTASE MOLYBDENUM COFACTOR ASSEMBLY CHAPERONE"/>
    <property type="match status" value="1"/>
</dbReference>
<dbReference type="GO" id="GO:0051082">
    <property type="term" value="F:unfolded protein binding"/>
    <property type="evidence" value="ECO:0007669"/>
    <property type="project" value="InterPro"/>
</dbReference>
<dbReference type="SUPFAM" id="SSF89155">
    <property type="entry name" value="TorD-like"/>
    <property type="match status" value="1"/>
</dbReference>
<protein>
    <submittedName>
        <fullName evidence="2">Nitrate reductase molybdenum cofactor assembly chaperone</fullName>
    </submittedName>
</protein>
<dbReference type="NCBIfam" id="TIGR00684">
    <property type="entry name" value="narJ"/>
    <property type="match status" value="1"/>
</dbReference>
<keyword evidence="3" id="KW-1185">Reference proteome</keyword>
<keyword evidence="1" id="KW-0534">Nitrate assimilation</keyword>
<evidence type="ECO:0000313" key="2">
    <source>
        <dbReference type="EMBL" id="AYG01549.1"/>
    </source>
</evidence>
<evidence type="ECO:0000256" key="1">
    <source>
        <dbReference type="ARBA" id="ARBA00023063"/>
    </source>
</evidence>
<dbReference type="InterPro" id="IPR003765">
    <property type="entry name" value="NO3_reductase_chaperone_NarJ"/>
</dbReference>
<evidence type="ECO:0000313" key="3">
    <source>
        <dbReference type="Proteomes" id="UP000269374"/>
    </source>
</evidence>
<dbReference type="EMBL" id="CP032627">
    <property type="protein sequence ID" value="AYG01549.1"/>
    <property type="molecule type" value="Genomic_DNA"/>
</dbReference>
<reference evidence="2 3" key="1">
    <citation type="submission" date="2018-09" db="EMBL/GenBank/DDBJ databases">
        <title>Genome sequencing of strain 1JSPR-7.</title>
        <authorList>
            <person name="Heo J."/>
            <person name="Kim S.-J."/>
            <person name="Kwon S.-W."/>
        </authorList>
    </citation>
    <scope>NUCLEOTIDE SEQUENCE [LARGE SCALE GENOMIC DNA]</scope>
    <source>
        <strain evidence="2 3">1JSPR-7</strain>
    </source>
</reference>
<dbReference type="OrthoDB" id="5296272at2"/>
<dbReference type="Gene3D" id="1.10.3480.10">
    <property type="entry name" value="TorD-like"/>
    <property type="match status" value="1"/>
</dbReference>
<dbReference type="AlphaFoldDB" id="A0A387BJY1"/>
<name>A0A387BJY1_9LACT</name>
<dbReference type="Proteomes" id="UP000269374">
    <property type="component" value="Chromosome"/>
</dbReference>
<dbReference type="GO" id="GO:0042128">
    <property type="term" value="P:nitrate assimilation"/>
    <property type="evidence" value="ECO:0007669"/>
    <property type="project" value="UniProtKB-KW"/>
</dbReference>
<accession>A0A387BJY1</accession>
<dbReference type="InterPro" id="IPR036411">
    <property type="entry name" value="TorD-like_sf"/>
</dbReference>
<dbReference type="KEGG" id="lact:D7I46_11035"/>
<dbReference type="Pfam" id="PF02613">
    <property type="entry name" value="Nitrate_red_del"/>
    <property type="match status" value="1"/>
</dbReference>
<dbReference type="GO" id="GO:0016530">
    <property type="term" value="F:metallochaperone activity"/>
    <property type="evidence" value="ECO:0007669"/>
    <property type="project" value="TreeGrafter"/>
</dbReference>
<dbReference type="InterPro" id="IPR020945">
    <property type="entry name" value="DMSO/NO3_reduct_chaperone"/>
</dbReference>
<dbReference type="GO" id="GO:0051131">
    <property type="term" value="P:chaperone-mediated protein complex assembly"/>
    <property type="evidence" value="ECO:0007669"/>
    <property type="project" value="InterPro"/>
</dbReference>
<dbReference type="PANTHER" id="PTHR43680:SF2">
    <property type="entry name" value="NITRATE REDUCTASE MOLYBDENUM COFACTOR ASSEMBLY CHAPERONE NARJ"/>
    <property type="match status" value="1"/>
</dbReference>
<gene>
    <name evidence="2" type="primary">narJ</name>
    <name evidence="2" type="ORF">D7I46_11035</name>
</gene>